<reference evidence="5 6" key="1">
    <citation type="submission" date="2024-09" db="EMBL/GenBank/DDBJ databases">
        <authorList>
            <person name="Sun Q."/>
            <person name="Mori K."/>
        </authorList>
    </citation>
    <scope>NUCLEOTIDE SEQUENCE [LARGE SCALE GENOMIC DNA]</scope>
    <source>
        <strain evidence="5 6">ATCC 51272</strain>
    </source>
</reference>
<dbReference type="RefSeq" id="WP_027951898.1">
    <property type="nucleotide sequence ID" value="NZ_JADU01000008.1"/>
</dbReference>
<dbReference type="SMART" id="SM00342">
    <property type="entry name" value="HTH_ARAC"/>
    <property type="match status" value="1"/>
</dbReference>
<evidence type="ECO:0000256" key="1">
    <source>
        <dbReference type="ARBA" id="ARBA00023015"/>
    </source>
</evidence>
<proteinExistence type="predicted"/>
<dbReference type="InterPro" id="IPR018060">
    <property type="entry name" value="HTH_AraC"/>
</dbReference>
<keyword evidence="1" id="KW-0805">Transcription regulation</keyword>
<dbReference type="Proteomes" id="UP001589688">
    <property type="component" value="Unassembled WGS sequence"/>
</dbReference>
<dbReference type="InterPro" id="IPR037923">
    <property type="entry name" value="HTH-like"/>
</dbReference>
<protein>
    <submittedName>
        <fullName evidence="5">AraC family transcriptional regulator</fullName>
    </submittedName>
</protein>
<comment type="caution">
    <text evidence="5">The sequence shown here is derived from an EMBL/GenBank/DDBJ whole genome shotgun (WGS) entry which is preliminary data.</text>
</comment>
<gene>
    <name evidence="5" type="ORF">ACFFK8_03845</name>
</gene>
<dbReference type="PANTHER" id="PTHR43280">
    <property type="entry name" value="ARAC-FAMILY TRANSCRIPTIONAL REGULATOR"/>
    <property type="match status" value="1"/>
</dbReference>
<dbReference type="PANTHER" id="PTHR43280:SF28">
    <property type="entry name" value="HTH-TYPE TRANSCRIPTIONAL ACTIVATOR RHAS"/>
    <property type="match status" value="1"/>
</dbReference>
<evidence type="ECO:0000313" key="5">
    <source>
        <dbReference type="EMBL" id="MFB9896971.1"/>
    </source>
</evidence>
<dbReference type="SUPFAM" id="SSF46689">
    <property type="entry name" value="Homeodomain-like"/>
    <property type="match status" value="2"/>
</dbReference>
<evidence type="ECO:0000259" key="4">
    <source>
        <dbReference type="PROSITE" id="PS01124"/>
    </source>
</evidence>
<sequence>MDAFDGRLALLNMGYARDNEKWNFGPICSNFSRLYLVTRGTACVRINGLEHKLTPGHMYLIPELTTHWDSSDGYFEHYYIHFVDPQHRLMELYRQYELPLEIEATPDMETMVRSVGYDYQEFALKQPQPKTYDNLPGTMTMYKLFEKRSVGQKMRMNSLLQYLLSCFFIKGKRRSEVSDSRVARIVWHIDRQLDKEIRLDRLAASVCLCKERLIRLFKEQTGMTPTEYIMARRISRAETLLLAHQYSIKEVAAMVGYRDQNYFCRCFKKIAGLTPTAFVRQNK</sequence>
<dbReference type="InterPro" id="IPR018062">
    <property type="entry name" value="HTH_AraC-typ_CS"/>
</dbReference>
<organism evidence="5 6">
    <name type="scientific">Hallella seregens ATCC 51272</name>
    <dbReference type="NCBI Taxonomy" id="1336250"/>
    <lineage>
        <taxon>Bacteria</taxon>
        <taxon>Pseudomonadati</taxon>
        <taxon>Bacteroidota</taxon>
        <taxon>Bacteroidia</taxon>
        <taxon>Bacteroidales</taxon>
        <taxon>Prevotellaceae</taxon>
        <taxon>Hallella</taxon>
    </lineage>
</organism>
<dbReference type="Gene3D" id="1.10.10.60">
    <property type="entry name" value="Homeodomain-like"/>
    <property type="match status" value="2"/>
</dbReference>
<dbReference type="EMBL" id="JBHLZF010000001">
    <property type="protein sequence ID" value="MFB9896971.1"/>
    <property type="molecule type" value="Genomic_DNA"/>
</dbReference>
<feature type="domain" description="HTH araC/xylS-type" evidence="4">
    <location>
        <begin position="183"/>
        <end position="281"/>
    </location>
</feature>
<evidence type="ECO:0000256" key="2">
    <source>
        <dbReference type="ARBA" id="ARBA00023125"/>
    </source>
</evidence>
<dbReference type="PRINTS" id="PR00032">
    <property type="entry name" value="HTHARAC"/>
</dbReference>
<evidence type="ECO:0000313" key="6">
    <source>
        <dbReference type="Proteomes" id="UP001589688"/>
    </source>
</evidence>
<dbReference type="PROSITE" id="PS01124">
    <property type="entry name" value="HTH_ARAC_FAMILY_2"/>
    <property type="match status" value="1"/>
</dbReference>
<dbReference type="InterPro" id="IPR020449">
    <property type="entry name" value="Tscrpt_reg_AraC-type_HTH"/>
</dbReference>
<keyword evidence="3" id="KW-0804">Transcription</keyword>
<name>A0ABV5ZHZ0_9BACT</name>
<dbReference type="SUPFAM" id="SSF51215">
    <property type="entry name" value="Regulatory protein AraC"/>
    <property type="match status" value="1"/>
</dbReference>
<keyword evidence="2" id="KW-0238">DNA-binding</keyword>
<keyword evidence="6" id="KW-1185">Reference proteome</keyword>
<dbReference type="InterPro" id="IPR009057">
    <property type="entry name" value="Homeodomain-like_sf"/>
</dbReference>
<accession>A0ABV5ZHZ0</accession>
<dbReference type="PROSITE" id="PS00041">
    <property type="entry name" value="HTH_ARAC_FAMILY_1"/>
    <property type="match status" value="1"/>
</dbReference>
<evidence type="ECO:0000256" key="3">
    <source>
        <dbReference type="ARBA" id="ARBA00023163"/>
    </source>
</evidence>
<dbReference type="Pfam" id="PF12833">
    <property type="entry name" value="HTH_18"/>
    <property type="match status" value="1"/>
</dbReference>